<evidence type="ECO:0000313" key="2">
    <source>
        <dbReference type="Proteomes" id="UP000266895"/>
    </source>
</evidence>
<dbReference type="Proteomes" id="UP000266895">
    <property type="component" value="Chromosome"/>
</dbReference>
<organism evidence="1 2">
    <name type="scientific">Actinomyces howellii</name>
    <dbReference type="NCBI Taxonomy" id="52771"/>
    <lineage>
        <taxon>Bacteria</taxon>
        <taxon>Bacillati</taxon>
        <taxon>Actinomycetota</taxon>
        <taxon>Actinomycetes</taxon>
        <taxon>Actinomycetales</taxon>
        <taxon>Actinomycetaceae</taxon>
        <taxon>Actinomyces</taxon>
    </lineage>
</organism>
<dbReference type="EMBL" id="LR134350">
    <property type="protein sequence ID" value="VEG28962.1"/>
    <property type="molecule type" value="Genomic_DNA"/>
</dbReference>
<protein>
    <submittedName>
        <fullName evidence="1">Uncharacterized protein</fullName>
    </submittedName>
</protein>
<accession>A0A3S4R1K1</accession>
<reference evidence="1 2" key="1">
    <citation type="submission" date="2018-12" db="EMBL/GenBank/DDBJ databases">
        <authorList>
            <consortium name="Pathogen Informatics"/>
        </authorList>
    </citation>
    <scope>NUCLEOTIDE SEQUENCE [LARGE SCALE GENOMIC DNA]</scope>
    <source>
        <strain evidence="1 2">NCTC11636</strain>
    </source>
</reference>
<sequence>MPEITIVTVEDKRAEEAVLAPNSHHHGHVATSFSWS</sequence>
<proteinExistence type="predicted"/>
<gene>
    <name evidence="1" type="ORF">NCTC11636_01809</name>
</gene>
<keyword evidence="2" id="KW-1185">Reference proteome</keyword>
<dbReference type="KEGG" id="ahw:NCTC11636_01809"/>
<name>A0A3S4R1K1_9ACTO</name>
<dbReference type="AlphaFoldDB" id="A0A3S4R1K1"/>
<evidence type="ECO:0000313" key="1">
    <source>
        <dbReference type="EMBL" id="VEG28962.1"/>
    </source>
</evidence>